<dbReference type="Proteomes" id="UP000190951">
    <property type="component" value="Chromosome"/>
</dbReference>
<dbReference type="Gene3D" id="3.40.50.360">
    <property type="match status" value="1"/>
</dbReference>
<evidence type="ECO:0000313" key="2">
    <source>
        <dbReference type="EMBL" id="URZ10586.1"/>
    </source>
</evidence>
<dbReference type="RefSeq" id="WP_077835673.1">
    <property type="nucleotide sequence ID" value="NZ_CP096983.1"/>
</dbReference>
<dbReference type="Pfam" id="PF12682">
    <property type="entry name" value="Flavodoxin_4"/>
    <property type="match status" value="1"/>
</dbReference>
<dbReference type="PANTHER" id="PTHR39201">
    <property type="entry name" value="EXPORTED PROTEIN-RELATED"/>
    <property type="match status" value="1"/>
</dbReference>
<reference evidence="2 3" key="1">
    <citation type="submission" date="2022-04" db="EMBL/GenBank/DDBJ databases">
        <title>Genome sequence of C. roseum typestrain.</title>
        <authorList>
            <person name="Poehlein A."/>
            <person name="Schoch T."/>
            <person name="Duerre P."/>
            <person name="Daniel R."/>
        </authorList>
    </citation>
    <scope>NUCLEOTIDE SEQUENCE [LARGE SCALE GENOMIC DNA]</scope>
    <source>
        <strain evidence="2 3">DSM 7320</strain>
    </source>
</reference>
<feature type="domain" description="Flavodoxin-like" evidence="1">
    <location>
        <begin position="29"/>
        <end position="173"/>
    </location>
</feature>
<dbReference type="AlphaFoldDB" id="A0A1S8L0Z0"/>
<keyword evidence="3" id="KW-1185">Reference proteome</keyword>
<name>A0A1S8L0Z0_9CLOT</name>
<dbReference type="GO" id="GO:0016651">
    <property type="term" value="F:oxidoreductase activity, acting on NAD(P)H"/>
    <property type="evidence" value="ECO:0007669"/>
    <property type="project" value="UniProtKB-ARBA"/>
</dbReference>
<dbReference type="PANTHER" id="PTHR39201:SF1">
    <property type="entry name" value="FLAVODOXIN-LIKE DOMAIN-CONTAINING PROTEIN"/>
    <property type="match status" value="1"/>
</dbReference>
<evidence type="ECO:0000259" key="1">
    <source>
        <dbReference type="Pfam" id="PF12682"/>
    </source>
</evidence>
<organism evidence="2 3">
    <name type="scientific">Clostridium felsineum</name>
    <dbReference type="NCBI Taxonomy" id="36839"/>
    <lineage>
        <taxon>Bacteria</taxon>
        <taxon>Bacillati</taxon>
        <taxon>Bacillota</taxon>
        <taxon>Clostridia</taxon>
        <taxon>Eubacteriales</taxon>
        <taxon>Clostridiaceae</taxon>
        <taxon>Clostridium</taxon>
    </lineage>
</organism>
<protein>
    <recommendedName>
        <fullName evidence="1">Flavodoxin-like domain-containing protein</fullName>
    </recommendedName>
</protein>
<dbReference type="KEGG" id="crw:CROST_012960"/>
<evidence type="ECO:0000313" key="3">
    <source>
        <dbReference type="Proteomes" id="UP000190951"/>
    </source>
</evidence>
<dbReference type="SUPFAM" id="SSF52218">
    <property type="entry name" value="Flavoproteins"/>
    <property type="match status" value="1"/>
</dbReference>
<dbReference type="STRING" id="84029.CROST_33290"/>
<dbReference type="InterPro" id="IPR029039">
    <property type="entry name" value="Flavoprotein-like_sf"/>
</dbReference>
<dbReference type="GO" id="GO:0010181">
    <property type="term" value="F:FMN binding"/>
    <property type="evidence" value="ECO:0007669"/>
    <property type="project" value="InterPro"/>
</dbReference>
<proteinExistence type="predicted"/>
<sequence>MDLKDKKCLIAYFSRKGNNYVDGGIKNLAVGNTEVAAEIIRKVIDGDIFCIDSVKEYPKDYTEATNVAKEELNLNARPNLSDKVENMEDYDVIILGYPNWWGTMPMPVFTFLEEYNFSGKTILPFCTHEGSGLGHSEKDIKKVCSNSDILSGLAIRGSSVNTAEKSIVSWLENNLSDI</sequence>
<accession>A0A1S8L0Z0</accession>
<dbReference type="EMBL" id="CP096983">
    <property type="protein sequence ID" value="URZ10586.1"/>
    <property type="molecule type" value="Genomic_DNA"/>
</dbReference>
<dbReference type="InterPro" id="IPR008254">
    <property type="entry name" value="Flavodoxin/NO_synth"/>
</dbReference>
<gene>
    <name evidence="2" type="ORF">CROST_012960</name>
</gene>